<sequence>MNCDCKKMTKSLAQMSKDANKRETVVVEMPGAPSPINALSERYLNIINTPNSMRNFGKSSPLVTNSTQKFP</sequence>
<gene>
    <name evidence="1" type="ORF">L596_023087</name>
</gene>
<organism evidence="1 2">
    <name type="scientific">Steinernema carpocapsae</name>
    <name type="common">Entomopathogenic nematode</name>
    <dbReference type="NCBI Taxonomy" id="34508"/>
    <lineage>
        <taxon>Eukaryota</taxon>
        <taxon>Metazoa</taxon>
        <taxon>Ecdysozoa</taxon>
        <taxon>Nematoda</taxon>
        <taxon>Chromadorea</taxon>
        <taxon>Rhabditida</taxon>
        <taxon>Tylenchina</taxon>
        <taxon>Panagrolaimomorpha</taxon>
        <taxon>Strongyloidoidea</taxon>
        <taxon>Steinernematidae</taxon>
        <taxon>Steinernema</taxon>
    </lineage>
</organism>
<comment type="caution">
    <text evidence="1">The sequence shown here is derived from an EMBL/GenBank/DDBJ whole genome shotgun (WGS) entry which is preliminary data.</text>
</comment>
<keyword evidence="2" id="KW-1185">Reference proteome</keyword>
<dbReference type="EMBL" id="AZBU02000008">
    <property type="protein sequence ID" value="TKR66853.1"/>
    <property type="molecule type" value="Genomic_DNA"/>
</dbReference>
<dbReference type="AlphaFoldDB" id="A0A4U5MDE4"/>
<name>A0A4U5MDE4_STECR</name>
<dbReference type="Proteomes" id="UP000298663">
    <property type="component" value="Unassembled WGS sequence"/>
</dbReference>
<reference evidence="1 2" key="2">
    <citation type="journal article" date="2019" name="G3 (Bethesda)">
        <title>Hybrid Assembly of the Genome of the Entomopathogenic Nematode Steinernema carpocapsae Identifies the X-Chromosome.</title>
        <authorList>
            <person name="Serra L."/>
            <person name="Macchietto M."/>
            <person name="Macias-Munoz A."/>
            <person name="McGill C.J."/>
            <person name="Rodriguez I.M."/>
            <person name="Rodriguez B."/>
            <person name="Murad R."/>
            <person name="Mortazavi A."/>
        </authorList>
    </citation>
    <scope>NUCLEOTIDE SEQUENCE [LARGE SCALE GENOMIC DNA]</scope>
    <source>
        <strain evidence="1 2">ALL</strain>
    </source>
</reference>
<reference evidence="1 2" key="1">
    <citation type="journal article" date="2015" name="Genome Biol.">
        <title>Comparative genomics of Steinernema reveals deeply conserved gene regulatory networks.</title>
        <authorList>
            <person name="Dillman A.R."/>
            <person name="Macchietto M."/>
            <person name="Porter C.F."/>
            <person name="Rogers A."/>
            <person name="Williams B."/>
            <person name="Antoshechkin I."/>
            <person name="Lee M.M."/>
            <person name="Goodwin Z."/>
            <person name="Lu X."/>
            <person name="Lewis E.E."/>
            <person name="Goodrich-Blair H."/>
            <person name="Stock S.P."/>
            <person name="Adams B.J."/>
            <person name="Sternberg P.W."/>
            <person name="Mortazavi A."/>
        </authorList>
    </citation>
    <scope>NUCLEOTIDE SEQUENCE [LARGE SCALE GENOMIC DNA]</scope>
    <source>
        <strain evidence="1 2">ALL</strain>
    </source>
</reference>
<evidence type="ECO:0000313" key="2">
    <source>
        <dbReference type="Proteomes" id="UP000298663"/>
    </source>
</evidence>
<accession>A0A4U5MDE4</accession>
<proteinExistence type="predicted"/>
<protein>
    <submittedName>
        <fullName evidence="1">Uncharacterized protein</fullName>
    </submittedName>
</protein>
<evidence type="ECO:0000313" key="1">
    <source>
        <dbReference type="EMBL" id="TKR66853.1"/>
    </source>
</evidence>